<sequence>MELQRVYKLLLWATLVNLARLVQGRFVAGPWIYAAHATFYGDDDAAATMGGACGYGNLYQSGYGTATTALSSVLFNNGLGCGGCYEIRCVNSINCYAGNPRLVVTATNLCPPNWAEPSDNGGWCNPPREHFDMSKPAFMTIAYWHAGIVPVAYRRVPCIKTGGIHFNMQGNNWWLLVYITNVGGPGDISNVMVKGSNTGWMTMTRNWGTAFQIFYSFQGQALSFMITAATTSDTVTAWNVAPPSWQQGATYEGGQLR</sequence>
<comment type="caution">
    <text evidence="1">The sequence shown here is derived from an EMBL/GenBank/DDBJ whole genome shotgun (WGS) entry which is preliminary data.</text>
</comment>
<gene>
    <name evidence="1" type="ORF">O6H91_19G053800</name>
</gene>
<organism evidence="1 2">
    <name type="scientific">Diphasiastrum complanatum</name>
    <name type="common">Issler's clubmoss</name>
    <name type="synonym">Lycopodium complanatum</name>
    <dbReference type="NCBI Taxonomy" id="34168"/>
    <lineage>
        <taxon>Eukaryota</taxon>
        <taxon>Viridiplantae</taxon>
        <taxon>Streptophyta</taxon>
        <taxon>Embryophyta</taxon>
        <taxon>Tracheophyta</taxon>
        <taxon>Lycopodiopsida</taxon>
        <taxon>Lycopodiales</taxon>
        <taxon>Lycopodiaceae</taxon>
        <taxon>Lycopodioideae</taxon>
        <taxon>Diphasiastrum</taxon>
    </lineage>
</organism>
<dbReference type="EMBL" id="CM055110">
    <property type="protein sequence ID" value="KAJ7521427.1"/>
    <property type="molecule type" value="Genomic_DNA"/>
</dbReference>
<keyword evidence="2" id="KW-1185">Reference proteome</keyword>
<dbReference type="Proteomes" id="UP001162992">
    <property type="component" value="Chromosome 19"/>
</dbReference>
<evidence type="ECO:0000313" key="2">
    <source>
        <dbReference type="Proteomes" id="UP001162992"/>
    </source>
</evidence>
<accession>A0ACC2AV64</accession>
<evidence type="ECO:0000313" key="1">
    <source>
        <dbReference type="EMBL" id="KAJ7521427.1"/>
    </source>
</evidence>
<proteinExistence type="predicted"/>
<name>A0ACC2AV64_DIPCM</name>
<reference evidence="2" key="1">
    <citation type="journal article" date="2024" name="Proc. Natl. Acad. Sci. U.S.A.">
        <title>Extraordinary preservation of gene collinearity over three hundred million years revealed in homosporous lycophytes.</title>
        <authorList>
            <person name="Li C."/>
            <person name="Wickell D."/>
            <person name="Kuo L.Y."/>
            <person name="Chen X."/>
            <person name="Nie B."/>
            <person name="Liao X."/>
            <person name="Peng D."/>
            <person name="Ji J."/>
            <person name="Jenkins J."/>
            <person name="Williams M."/>
            <person name="Shu S."/>
            <person name="Plott C."/>
            <person name="Barry K."/>
            <person name="Rajasekar S."/>
            <person name="Grimwood J."/>
            <person name="Han X."/>
            <person name="Sun S."/>
            <person name="Hou Z."/>
            <person name="He W."/>
            <person name="Dai G."/>
            <person name="Sun C."/>
            <person name="Schmutz J."/>
            <person name="Leebens-Mack J.H."/>
            <person name="Li F.W."/>
            <person name="Wang L."/>
        </authorList>
    </citation>
    <scope>NUCLEOTIDE SEQUENCE [LARGE SCALE GENOMIC DNA]</scope>
    <source>
        <strain evidence="2">cv. PW_Plant_1</strain>
    </source>
</reference>
<protein>
    <submittedName>
        <fullName evidence="1">Uncharacterized protein</fullName>
    </submittedName>
</protein>